<keyword evidence="1" id="KW-0812">Transmembrane</keyword>
<keyword evidence="1" id="KW-1133">Transmembrane helix</keyword>
<organism evidence="2 3">
    <name type="scientific">Aspergillus sclerotialis</name>
    <dbReference type="NCBI Taxonomy" id="2070753"/>
    <lineage>
        <taxon>Eukaryota</taxon>
        <taxon>Fungi</taxon>
        <taxon>Dikarya</taxon>
        <taxon>Ascomycota</taxon>
        <taxon>Pezizomycotina</taxon>
        <taxon>Eurotiomycetes</taxon>
        <taxon>Eurotiomycetidae</taxon>
        <taxon>Eurotiales</taxon>
        <taxon>Aspergillaceae</taxon>
        <taxon>Aspergillus</taxon>
        <taxon>Aspergillus subgen. Polypaecilum</taxon>
    </lineage>
</organism>
<evidence type="ECO:0000313" key="2">
    <source>
        <dbReference type="EMBL" id="RJE23075.1"/>
    </source>
</evidence>
<keyword evidence="1" id="KW-0472">Membrane</keyword>
<gene>
    <name evidence="2" type="ORF">PHISCL_04604</name>
</gene>
<dbReference type="STRING" id="2070753.A0A3A2ZYT3"/>
<accession>A0A3A2ZYT3</accession>
<evidence type="ECO:0000256" key="1">
    <source>
        <dbReference type="SAM" id="Phobius"/>
    </source>
</evidence>
<feature type="transmembrane region" description="Helical" evidence="1">
    <location>
        <begin position="14"/>
        <end position="33"/>
    </location>
</feature>
<dbReference type="Proteomes" id="UP000266188">
    <property type="component" value="Unassembled WGS sequence"/>
</dbReference>
<name>A0A3A2ZYT3_9EURO</name>
<proteinExistence type="predicted"/>
<dbReference type="AlphaFoldDB" id="A0A3A2ZYT3"/>
<keyword evidence="3" id="KW-1185">Reference proteome</keyword>
<reference evidence="3" key="1">
    <citation type="submission" date="2017-02" db="EMBL/GenBank/DDBJ databases">
        <authorList>
            <person name="Tafer H."/>
            <person name="Lopandic K."/>
        </authorList>
    </citation>
    <scope>NUCLEOTIDE SEQUENCE [LARGE SCALE GENOMIC DNA]</scope>
    <source>
        <strain evidence="3">CBS 366.77</strain>
    </source>
</reference>
<evidence type="ECO:0000313" key="3">
    <source>
        <dbReference type="Proteomes" id="UP000266188"/>
    </source>
</evidence>
<sequence length="73" mass="8853">MKWERPRWNKWTKIVQYGLYAFILIYALFGLDWEKDHPVAKFRDYLISSFKSVFTPLPPPESMRKTEDKAKKD</sequence>
<protein>
    <submittedName>
        <fullName evidence="2">Uncharacterized protein</fullName>
    </submittedName>
</protein>
<dbReference type="EMBL" id="MVGC01000137">
    <property type="protein sequence ID" value="RJE23075.1"/>
    <property type="molecule type" value="Genomic_DNA"/>
</dbReference>
<comment type="caution">
    <text evidence="2">The sequence shown here is derived from an EMBL/GenBank/DDBJ whole genome shotgun (WGS) entry which is preliminary data.</text>
</comment>
<dbReference type="OrthoDB" id="5278907at2759"/>